<protein>
    <submittedName>
        <fullName evidence="2">Uncharacterized protein</fullName>
    </submittedName>
</protein>
<accession>A0A834EL65</accession>
<organism evidence="2 3">
    <name type="scientific">Phyllostomus discolor</name>
    <name type="common">pale spear-nosed bat</name>
    <dbReference type="NCBI Taxonomy" id="89673"/>
    <lineage>
        <taxon>Eukaryota</taxon>
        <taxon>Metazoa</taxon>
        <taxon>Chordata</taxon>
        <taxon>Craniata</taxon>
        <taxon>Vertebrata</taxon>
        <taxon>Euteleostomi</taxon>
        <taxon>Mammalia</taxon>
        <taxon>Eutheria</taxon>
        <taxon>Laurasiatheria</taxon>
        <taxon>Chiroptera</taxon>
        <taxon>Yangochiroptera</taxon>
        <taxon>Phyllostomidae</taxon>
        <taxon>Phyllostominae</taxon>
        <taxon>Phyllostomus</taxon>
    </lineage>
</organism>
<dbReference type="EMBL" id="JABVXQ010000002">
    <property type="protein sequence ID" value="KAF6125110.1"/>
    <property type="molecule type" value="Genomic_DNA"/>
</dbReference>
<evidence type="ECO:0000313" key="2">
    <source>
        <dbReference type="EMBL" id="KAF6125110.1"/>
    </source>
</evidence>
<evidence type="ECO:0000256" key="1">
    <source>
        <dbReference type="SAM" id="MobiDB-lite"/>
    </source>
</evidence>
<feature type="region of interest" description="Disordered" evidence="1">
    <location>
        <begin position="73"/>
        <end position="139"/>
    </location>
</feature>
<reference evidence="2 3" key="1">
    <citation type="journal article" date="2020" name="Nature">
        <title>Six reference-quality genomes reveal evolution of bat adaptations.</title>
        <authorList>
            <person name="Jebb D."/>
            <person name="Huang Z."/>
            <person name="Pippel M."/>
            <person name="Hughes G.M."/>
            <person name="Lavrichenko K."/>
            <person name="Devanna P."/>
            <person name="Winkler S."/>
            <person name="Jermiin L.S."/>
            <person name="Skirmuntt E.C."/>
            <person name="Katzourakis A."/>
            <person name="Burkitt-Gray L."/>
            <person name="Ray D.A."/>
            <person name="Sullivan K.A.M."/>
            <person name="Roscito J.G."/>
            <person name="Kirilenko B.M."/>
            <person name="Davalos L.M."/>
            <person name="Corthals A.P."/>
            <person name="Power M.L."/>
            <person name="Jones G."/>
            <person name="Ransome R.D."/>
            <person name="Dechmann D.K.N."/>
            <person name="Locatelli A.G."/>
            <person name="Puechmaille S.J."/>
            <person name="Fedrigo O."/>
            <person name="Jarvis E.D."/>
            <person name="Hiller M."/>
            <person name="Vernes S.C."/>
            <person name="Myers E.W."/>
            <person name="Teeling E.C."/>
        </authorList>
    </citation>
    <scope>NUCLEOTIDE SEQUENCE [LARGE SCALE GENOMIC DNA]</scope>
    <source>
        <strain evidence="2">Bat1K_MPI-CBG_1</strain>
    </source>
</reference>
<dbReference type="Proteomes" id="UP000664940">
    <property type="component" value="Unassembled WGS sequence"/>
</dbReference>
<name>A0A834EL65_9CHIR</name>
<dbReference type="AlphaFoldDB" id="A0A834EL65"/>
<sequence length="139" mass="14334">MSCFPSPPCVLAGAHFCGCRPKGMFWSCQQGRRLGLAGPRASGAPSSLSLVTVFRSREELPCLDSALPPLCPQLPSSAGSPPGCQSPPREAGPPVGRRGLGKRLPGSGLRSPSPAPGGEKPPHFRPVTRVPALGQPLGH</sequence>
<comment type="caution">
    <text evidence="2">The sequence shown here is derived from an EMBL/GenBank/DDBJ whole genome shotgun (WGS) entry which is preliminary data.</text>
</comment>
<evidence type="ECO:0000313" key="3">
    <source>
        <dbReference type="Proteomes" id="UP000664940"/>
    </source>
</evidence>
<gene>
    <name evidence="2" type="ORF">HJG60_009658</name>
</gene>
<proteinExistence type="predicted"/>